<reference evidence="12 13" key="1">
    <citation type="submission" date="2016-01" db="EMBL/GenBank/DDBJ databases">
        <title>Genome sequence of Oerskovia enterophila VJag, an agar and cellulose degrading bacterium.</title>
        <authorList>
            <person name="Poehlein A."/>
            <person name="Jag V."/>
            <person name="Bengelsdorf F."/>
            <person name="Duerre P."/>
            <person name="Daniel R."/>
        </authorList>
    </citation>
    <scope>NUCLEOTIDE SEQUENCE [LARGE SCALE GENOMIC DNA]</scope>
    <source>
        <strain evidence="12 13">VJag</strain>
    </source>
</reference>
<dbReference type="PANTHER" id="PTHR43442:SF3">
    <property type="entry name" value="GLUCONOKINASE-RELATED"/>
    <property type="match status" value="1"/>
</dbReference>
<dbReference type="Gene3D" id="3.40.50.300">
    <property type="entry name" value="P-loop containing nucleotide triphosphate hydrolases"/>
    <property type="match status" value="1"/>
</dbReference>
<evidence type="ECO:0000256" key="7">
    <source>
        <dbReference type="ARBA" id="ARBA00022840"/>
    </source>
</evidence>
<evidence type="ECO:0000256" key="4">
    <source>
        <dbReference type="ARBA" id="ARBA00022679"/>
    </source>
</evidence>
<dbReference type="STRING" id="43678.OJAG_35930"/>
<dbReference type="GO" id="GO:0005524">
    <property type="term" value="F:ATP binding"/>
    <property type="evidence" value="ECO:0007669"/>
    <property type="project" value="UniProtKB-KW"/>
</dbReference>
<keyword evidence="4 10" id="KW-0808">Transferase</keyword>
<dbReference type="InterPro" id="IPR006001">
    <property type="entry name" value="Therm_gnt_kin"/>
</dbReference>
<dbReference type="GO" id="GO:0046316">
    <property type="term" value="F:gluconokinase activity"/>
    <property type="evidence" value="ECO:0007669"/>
    <property type="project" value="UniProtKB-EC"/>
</dbReference>
<accession>A0A163Q381</accession>
<dbReference type="Proteomes" id="UP000076447">
    <property type="component" value="Unassembled WGS sequence"/>
</dbReference>
<evidence type="ECO:0000313" key="12">
    <source>
        <dbReference type="EMBL" id="KZM33754.1"/>
    </source>
</evidence>
<evidence type="ECO:0000313" key="13">
    <source>
        <dbReference type="Proteomes" id="UP000076447"/>
    </source>
</evidence>
<dbReference type="SUPFAM" id="SSF52540">
    <property type="entry name" value="P-loop containing nucleoside triphosphate hydrolases"/>
    <property type="match status" value="1"/>
</dbReference>
<proteinExistence type="inferred from homology"/>
<dbReference type="GO" id="GO:0019521">
    <property type="term" value="P:D-gluconate metabolic process"/>
    <property type="evidence" value="ECO:0007669"/>
    <property type="project" value="UniProtKB-KW"/>
</dbReference>
<keyword evidence="6 10" id="KW-0418">Kinase</keyword>
<dbReference type="CDD" id="cd02021">
    <property type="entry name" value="GntK"/>
    <property type="match status" value="1"/>
</dbReference>
<dbReference type="RefSeq" id="WP_197487119.1">
    <property type="nucleotide sequence ID" value="NZ_LRIE01000084.1"/>
</dbReference>
<keyword evidence="7 10" id="KW-0067">ATP-binding</keyword>
<comment type="pathway">
    <text evidence="1">Carbohydrate acid metabolism.</text>
</comment>
<keyword evidence="8" id="KW-0311">Gluconate utilization</keyword>
<evidence type="ECO:0000256" key="9">
    <source>
        <dbReference type="ARBA" id="ARBA00048090"/>
    </source>
</evidence>
<evidence type="ECO:0000256" key="10">
    <source>
        <dbReference type="RuleBase" id="RU363066"/>
    </source>
</evidence>
<protein>
    <recommendedName>
        <fullName evidence="3 10">Gluconokinase</fullName>
        <ecNumber evidence="3 10">2.7.1.12</ecNumber>
    </recommendedName>
</protein>
<evidence type="ECO:0000256" key="6">
    <source>
        <dbReference type="ARBA" id="ARBA00022777"/>
    </source>
</evidence>
<comment type="similarity">
    <text evidence="2 10">Belongs to the gluconokinase GntK/GntV family.</text>
</comment>
<dbReference type="AlphaFoldDB" id="A0A163Q381"/>
<dbReference type="EMBL" id="LRIE01000084">
    <property type="protein sequence ID" value="KZM33754.1"/>
    <property type="molecule type" value="Genomic_DNA"/>
</dbReference>
<name>A0A163Q381_9CELL</name>
<dbReference type="PATRIC" id="fig|43678.3.peg.3758"/>
<feature type="region of interest" description="Disordered" evidence="11">
    <location>
        <begin position="1"/>
        <end position="25"/>
    </location>
</feature>
<evidence type="ECO:0000256" key="3">
    <source>
        <dbReference type="ARBA" id="ARBA00012054"/>
    </source>
</evidence>
<sequence length="221" mass="24082">MDTDVSPTPDRVVTPSSGAAPDRTPAVDLAPVHLVIMGVAGSGKTTVATLLAERTHRPYAEADEFHPQANIDKMSAGTPLTDEDRWPWLRAMRDWLDEQAAEGDSAVVTCSALKHSYRDLLRTAHGRVRFVHLTGSTELLEDRMTHRSGHFMPASLLPSQLATLEPLAADEDGITLDVGAPPEELVDRILASTALPHPTIPRADGRARRTPTRTSIHPEER</sequence>
<feature type="region of interest" description="Disordered" evidence="11">
    <location>
        <begin position="192"/>
        <end position="221"/>
    </location>
</feature>
<dbReference type="Pfam" id="PF13671">
    <property type="entry name" value="AAA_33"/>
    <property type="match status" value="1"/>
</dbReference>
<evidence type="ECO:0000256" key="8">
    <source>
        <dbReference type="ARBA" id="ARBA00023064"/>
    </source>
</evidence>
<dbReference type="FunFam" id="3.40.50.300:FF:000522">
    <property type="entry name" value="Gluconokinase"/>
    <property type="match status" value="1"/>
</dbReference>
<dbReference type="EC" id="2.7.1.12" evidence="3 10"/>
<dbReference type="NCBIfam" id="TIGR01313">
    <property type="entry name" value="therm_gnt_kin"/>
    <property type="match status" value="1"/>
</dbReference>
<dbReference type="PANTHER" id="PTHR43442">
    <property type="entry name" value="GLUCONOKINASE-RELATED"/>
    <property type="match status" value="1"/>
</dbReference>
<comment type="catalytic activity">
    <reaction evidence="9 10">
        <text>D-gluconate + ATP = 6-phospho-D-gluconate + ADP + H(+)</text>
        <dbReference type="Rhea" id="RHEA:19433"/>
        <dbReference type="ChEBI" id="CHEBI:15378"/>
        <dbReference type="ChEBI" id="CHEBI:18391"/>
        <dbReference type="ChEBI" id="CHEBI:30616"/>
        <dbReference type="ChEBI" id="CHEBI:58759"/>
        <dbReference type="ChEBI" id="CHEBI:456216"/>
        <dbReference type="EC" id="2.7.1.12"/>
    </reaction>
</comment>
<evidence type="ECO:0000256" key="1">
    <source>
        <dbReference type="ARBA" id="ARBA00004761"/>
    </source>
</evidence>
<evidence type="ECO:0000256" key="2">
    <source>
        <dbReference type="ARBA" id="ARBA00008420"/>
    </source>
</evidence>
<comment type="caution">
    <text evidence="12">The sequence shown here is derived from an EMBL/GenBank/DDBJ whole genome shotgun (WGS) entry which is preliminary data.</text>
</comment>
<dbReference type="InterPro" id="IPR027417">
    <property type="entry name" value="P-loop_NTPase"/>
</dbReference>
<dbReference type="GO" id="GO:0005737">
    <property type="term" value="C:cytoplasm"/>
    <property type="evidence" value="ECO:0007669"/>
    <property type="project" value="TreeGrafter"/>
</dbReference>
<keyword evidence="5 10" id="KW-0547">Nucleotide-binding</keyword>
<evidence type="ECO:0000256" key="11">
    <source>
        <dbReference type="SAM" id="MobiDB-lite"/>
    </source>
</evidence>
<organism evidence="12 13">
    <name type="scientific">Oerskovia enterophila</name>
    <dbReference type="NCBI Taxonomy" id="43678"/>
    <lineage>
        <taxon>Bacteria</taxon>
        <taxon>Bacillati</taxon>
        <taxon>Actinomycetota</taxon>
        <taxon>Actinomycetes</taxon>
        <taxon>Micrococcales</taxon>
        <taxon>Cellulomonadaceae</taxon>
        <taxon>Oerskovia</taxon>
    </lineage>
</organism>
<evidence type="ECO:0000256" key="5">
    <source>
        <dbReference type="ARBA" id="ARBA00022741"/>
    </source>
</evidence>
<gene>
    <name evidence="12" type="primary">gntK</name>
    <name evidence="12" type="ORF">OJAG_35930</name>
</gene>